<evidence type="ECO:0000313" key="2">
    <source>
        <dbReference type="EMBL" id="THG39811.1"/>
    </source>
</evidence>
<accession>A0ABY2QGM0</accession>
<dbReference type="EMBL" id="SSTI01000006">
    <property type="protein sequence ID" value="THG39811.1"/>
    <property type="molecule type" value="Genomic_DNA"/>
</dbReference>
<keyword evidence="1" id="KW-0472">Membrane</keyword>
<dbReference type="Proteomes" id="UP000308038">
    <property type="component" value="Unassembled WGS sequence"/>
</dbReference>
<feature type="transmembrane region" description="Helical" evidence="1">
    <location>
        <begin position="40"/>
        <end position="61"/>
    </location>
</feature>
<protein>
    <recommendedName>
        <fullName evidence="4">HIG1 domain-containing protein</fullName>
    </recommendedName>
</protein>
<proteinExistence type="predicted"/>
<sequence length="63" mass="6542">MSTQAMLYGVAASCAAAAAGAAWGDRRRTQRHDPDAVGVIDWRTVQLIAIVAGLVVAAFAVRS</sequence>
<organism evidence="2 3">
    <name type="scientific">Sphingomonas olei</name>
    <dbReference type="NCBI Taxonomy" id="1886787"/>
    <lineage>
        <taxon>Bacteria</taxon>
        <taxon>Pseudomonadati</taxon>
        <taxon>Pseudomonadota</taxon>
        <taxon>Alphaproteobacteria</taxon>
        <taxon>Sphingomonadales</taxon>
        <taxon>Sphingomonadaceae</taxon>
        <taxon>Sphingomonas</taxon>
    </lineage>
</organism>
<evidence type="ECO:0000256" key="1">
    <source>
        <dbReference type="SAM" id="Phobius"/>
    </source>
</evidence>
<keyword evidence="3" id="KW-1185">Reference proteome</keyword>
<gene>
    <name evidence="2" type="ORF">E5988_09045</name>
</gene>
<keyword evidence="1" id="KW-0812">Transmembrane</keyword>
<name>A0ABY2QGM0_9SPHN</name>
<keyword evidence="1" id="KW-1133">Transmembrane helix</keyword>
<dbReference type="RefSeq" id="WP_125945812.1">
    <property type="nucleotide sequence ID" value="NZ_SSTI01000006.1"/>
</dbReference>
<comment type="caution">
    <text evidence="2">The sequence shown here is derived from an EMBL/GenBank/DDBJ whole genome shotgun (WGS) entry which is preliminary data.</text>
</comment>
<evidence type="ECO:0000313" key="3">
    <source>
        <dbReference type="Proteomes" id="UP000308038"/>
    </source>
</evidence>
<evidence type="ECO:0008006" key="4">
    <source>
        <dbReference type="Google" id="ProtNLM"/>
    </source>
</evidence>
<reference evidence="2 3" key="1">
    <citation type="submission" date="2019-04" db="EMBL/GenBank/DDBJ databases">
        <title>Microbes associate with the intestines of laboratory mice.</title>
        <authorList>
            <person name="Navarre W."/>
            <person name="Wong E."/>
            <person name="Huang K.C."/>
            <person name="Tropini C."/>
            <person name="Ng K."/>
            <person name="Yu B."/>
        </authorList>
    </citation>
    <scope>NUCLEOTIDE SEQUENCE [LARGE SCALE GENOMIC DNA]</scope>
    <source>
        <strain evidence="2 3">NM83_B4-11</strain>
    </source>
</reference>